<dbReference type="PANTHER" id="PTHR43050:SF1">
    <property type="entry name" value="SERINE RACEMASE"/>
    <property type="match status" value="1"/>
</dbReference>
<dbReference type="GO" id="GO:0004794">
    <property type="term" value="F:threonine deaminase activity"/>
    <property type="evidence" value="ECO:0007669"/>
    <property type="project" value="UniProtKB-EC"/>
</dbReference>
<comment type="cofactor">
    <cofactor evidence="3">
        <name>Mn(2+)</name>
        <dbReference type="ChEBI" id="CHEBI:29035"/>
    </cofactor>
</comment>
<feature type="domain" description="Tryptophan synthase beta chain-like PALP" evidence="7">
    <location>
        <begin position="19"/>
        <end position="303"/>
    </location>
</feature>
<evidence type="ECO:0000313" key="9">
    <source>
        <dbReference type="Proteomes" id="UP000741013"/>
    </source>
</evidence>
<dbReference type="Pfam" id="PF00291">
    <property type="entry name" value="PALP"/>
    <property type="match status" value="1"/>
</dbReference>
<evidence type="ECO:0000256" key="6">
    <source>
        <dbReference type="ARBA" id="ARBA00022898"/>
    </source>
</evidence>
<dbReference type="InterPro" id="IPR036052">
    <property type="entry name" value="TrpB-like_PALP_sf"/>
</dbReference>
<keyword evidence="8" id="KW-0456">Lyase</keyword>
<dbReference type="InterPro" id="IPR000634">
    <property type="entry name" value="Ser/Thr_deHydtase_PyrdxlP-BS"/>
</dbReference>
<sequence length="317" mass="33385">MVTIEDVEAAAARLAGQANRTPVLTSRTLDARTGAEVFLKAENFQRVGAFKFRGAYNAIAQLSGDRLAAGVCTHSSGNHAQAVALAARLLGTKATILMPEDAPESKVDAVLGYGAEVRRFDRYTEDRFALCEKLAADNGYALIPPFDHPHVIAGQGTATLEFLAECPDLDALITPMGGGGLMAGAATVASARRPGLELIGVEPEAGDDQKQSLEAGRLISVPVPKTVADGLALPSPGVLNFEIIRKHVRRIVTVTDEQILDAMRFLFERTKIVVEPSGAAAVAALLAEQVRLPGKRVGVILSGGNVAADRFAALLRS</sequence>
<evidence type="ECO:0000256" key="2">
    <source>
        <dbReference type="ARBA" id="ARBA00001933"/>
    </source>
</evidence>
<dbReference type="PROSITE" id="PS00165">
    <property type="entry name" value="DEHYDRATASE_SER_THR"/>
    <property type="match status" value="1"/>
</dbReference>
<keyword evidence="6" id="KW-0663">Pyridoxal phosphate</keyword>
<dbReference type="PANTHER" id="PTHR43050">
    <property type="entry name" value="SERINE / THREONINE RACEMASE FAMILY MEMBER"/>
    <property type="match status" value="1"/>
</dbReference>
<evidence type="ECO:0000256" key="5">
    <source>
        <dbReference type="ARBA" id="ARBA00022842"/>
    </source>
</evidence>
<comment type="caution">
    <text evidence="8">The sequence shown here is derived from an EMBL/GenBank/DDBJ whole genome shotgun (WGS) entry which is preliminary data.</text>
</comment>
<evidence type="ECO:0000256" key="1">
    <source>
        <dbReference type="ARBA" id="ARBA00001913"/>
    </source>
</evidence>
<reference evidence="8 9" key="1">
    <citation type="submission" date="2021-03" db="EMBL/GenBank/DDBJ databases">
        <title>Sequencing the genomes of 1000 actinobacteria strains.</title>
        <authorList>
            <person name="Klenk H.-P."/>
        </authorList>
    </citation>
    <scope>NUCLEOTIDE SEQUENCE [LARGE SCALE GENOMIC DNA]</scope>
    <source>
        <strain evidence="8 9">DSM 45510</strain>
    </source>
</reference>
<evidence type="ECO:0000259" key="7">
    <source>
        <dbReference type="Pfam" id="PF00291"/>
    </source>
</evidence>
<dbReference type="EMBL" id="JAGGMS010000001">
    <property type="protein sequence ID" value="MBP2179718.1"/>
    <property type="molecule type" value="Genomic_DNA"/>
</dbReference>
<keyword evidence="9" id="KW-1185">Reference proteome</keyword>
<evidence type="ECO:0000256" key="4">
    <source>
        <dbReference type="ARBA" id="ARBA00001946"/>
    </source>
</evidence>
<dbReference type="InterPro" id="IPR001926">
    <property type="entry name" value="TrpB-like_PALP"/>
</dbReference>
<accession>A0ABS4PJW8</accession>
<dbReference type="SUPFAM" id="SSF53686">
    <property type="entry name" value="Tryptophan synthase beta subunit-like PLP-dependent enzymes"/>
    <property type="match status" value="1"/>
</dbReference>
<comment type="cofactor">
    <cofactor evidence="2">
        <name>pyridoxal 5'-phosphate</name>
        <dbReference type="ChEBI" id="CHEBI:597326"/>
    </cofactor>
</comment>
<comment type="cofactor">
    <cofactor evidence="4">
        <name>Mg(2+)</name>
        <dbReference type="ChEBI" id="CHEBI:18420"/>
    </cofactor>
</comment>
<protein>
    <submittedName>
        <fullName evidence="8">Threonine dehydratase</fullName>
        <ecNumber evidence="8">4.3.1.19</ecNumber>
    </submittedName>
</protein>
<dbReference type="CDD" id="cd01562">
    <property type="entry name" value="Thr-dehyd"/>
    <property type="match status" value="1"/>
</dbReference>
<dbReference type="RefSeq" id="WP_209663398.1">
    <property type="nucleotide sequence ID" value="NZ_JAGGMS010000001.1"/>
</dbReference>
<dbReference type="EC" id="4.3.1.19" evidence="8"/>
<dbReference type="Proteomes" id="UP000741013">
    <property type="component" value="Unassembled WGS sequence"/>
</dbReference>
<evidence type="ECO:0000256" key="3">
    <source>
        <dbReference type="ARBA" id="ARBA00001936"/>
    </source>
</evidence>
<organism evidence="8 9">
    <name type="scientific">Amycolatopsis magusensis</name>
    <dbReference type="NCBI Taxonomy" id="882444"/>
    <lineage>
        <taxon>Bacteria</taxon>
        <taxon>Bacillati</taxon>
        <taxon>Actinomycetota</taxon>
        <taxon>Actinomycetes</taxon>
        <taxon>Pseudonocardiales</taxon>
        <taxon>Pseudonocardiaceae</taxon>
        <taxon>Amycolatopsis</taxon>
    </lineage>
</organism>
<gene>
    <name evidence="8" type="ORF">JOM49_001244</name>
</gene>
<proteinExistence type="predicted"/>
<dbReference type="Gene3D" id="3.40.50.1100">
    <property type="match status" value="2"/>
</dbReference>
<evidence type="ECO:0000313" key="8">
    <source>
        <dbReference type="EMBL" id="MBP2179718.1"/>
    </source>
</evidence>
<comment type="cofactor">
    <cofactor evidence="1">
        <name>Ca(2+)</name>
        <dbReference type="ChEBI" id="CHEBI:29108"/>
    </cofactor>
</comment>
<name>A0ABS4PJW8_9PSEU</name>
<keyword evidence="5" id="KW-0460">Magnesium</keyword>